<evidence type="ECO:0000313" key="1">
    <source>
        <dbReference type="EMBL" id="GAI13860.1"/>
    </source>
</evidence>
<organism evidence="1">
    <name type="scientific">marine sediment metagenome</name>
    <dbReference type="NCBI Taxonomy" id="412755"/>
    <lineage>
        <taxon>unclassified sequences</taxon>
        <taxon>metagenomes</taxon>
        <taxon>ecological metagenomes</taxon>
    </lineage>
</organism>
<name>X1MGM9_9ZZZZ</name>
<dbReference type="GO" id="GO:0043565">
    <property type="term" value="F:sequence-specific DNA binding"/>
    <property type="evidence" value="ECO:0007669"/>
    <property type="project" value="InterPro"/>
</dbReference>
<proteinExistence type="predicted"/>
<dbReference type="Gene3D" id="1.10.1750.10">
    <property type="match status" value="1"/>
</dbReference>
<gene>
    <name evidence="1" type="ORF">S06H3_20402</name>
</gene>
<accession>X1MGM9</accession>
<reference evidence="1" key="1">
    <citation type="journal article" date="2014" name="Front. Microbiol.">
        <title>High frequency of phylogenetically diverse reductive dehalogenase-homologous genes in deep subseafloor sedimentary metagenomes.</title>
        <authorList>
            <person name="Kawai M."/>
            <person name="Futagami T."/>
            <person name="Toyoda A."/>
            <person name="Takaki Y."/>
            <person name="Nishi S."/>
            <person name="Hori S."/>
            <person name="Arai W."/>
            <person name="Tsubouchi T."/>
            <person name="Morono Y."/>
            <person name="Uchiyama I."/>
            <person name="Ito T."/>
            <person name="Fujiyama A."/>
            <person name="Inagaki F."/>
            <person name="Takami H."/>
        </authorList>
    </citation>
    <scope>NUCLEOTIDE SEQUENCE</scope>
    <source>
        <strain evidence="1">Expedition CK06-06</strain>
    </source>
</reference>
<feature type="non-terminal residue" evidence="1">
    <location>
        <position position="1"/>
    </location>
</feature>
<dbReference type="SUPFAM" id="SSF48295">
    <property type="entry name" value="TrpR-like"/>
    <property type="match status" value="1"/>
</dbReference>
<comment type="caution">
    <text evidence="1">The sequence shown here is derived from an EMBL/GenBank/DDBJ whole genome shotgun (WGS) entry which is preliminary data.</text>
</comment>
<sequence length="156" mass="17600">PRAYCKFLLDGLKDGMTDPFEDVQYRMILGGDSFVALVKSKYIEEGSLREQPVYRNMIVDIIEPAVVMEYVAGVLAIEMQSLKVRSGNGVARGIAAELLYRYSGITQREIGELLGRIDYTGVSMLRCRLKERMADDGAVRAKYAKAERCLRNYCEV</sequence>
<dbReference type="EMBL" id="BARV01010561">
    <property type="protein sequence ID" value="GAI13860.1"/>
    <property type="molecule type" value="Genomic_DNA"/>
</dbReference>
<evidence type="ECO:0008006" key="2">
    <source>
        <dbReference type="Google" id="ProtNLM"/>
    </source>
</evidence>
<dbReference type="InterPro" id="IPR010921">
    <property type="entry name" value="Trp_repressor/repl_initiator"/>
</dbReference>
<protein>
    <recommendedName>
        <fullName evidence="2">Chromosomal replication initiator DnaA C-terminal domain-containing protein</fullName>
    </recommendedName>
</protein>
<dbReference type="AlphaFoldDB" id="X1MGM9"/>